<keyword evidence="13" id="KW-1185">Reference proteome</keyword>
<keyword evidence="9 10" id="KW-0472">Membrane</keyword>
<dbReference type="Proteomes" id="UP001499951">
    <property type="component" value="Unassembled WGS sequence"/>
</dbReference>
<feature type="signal peptide" evidence="11">
    <location>
        <begin position="1"/>
        <end position="22"/>
    </location>
</feature>
<evidence type="ECO:0000256" key="4">
    <source>
        <dbReference type="ARBA" id="ARBA00022723"/>
    </source>
</evidence>
<evidence type="ECO:0000256" key="1">
    <source>
        <dbReference type="ARBA" id="ARBA00004370"/>
    </source>
</evidence>
<dbReference type="Gene3D" id="2.40.50.140">
    <property type="entry name" value="Nucleic acid-binding proteins"/>
    <property type="match status" value="1"/>
</dbReference>
<dbReference type="PANTHER" id="PTHR34128">
    <property type="entry name" value="CYTOCHROME C-TYPE BIOGENESIS PROTEIN CCME HOMOLOG, MITOCHONDRIAL"/>
    <property type="match status" value="1"/>
</dbReference>
<feature type="chain" id="PRO_5045588613" description="Cytochrome c-type biogenesis protein CcmE" evidence="11">
    <location>
        <begin position="23"/>
        <end position="149"/>
    </location>
</feature>
<keyword evidence="7 10" id="KW-1133">Transmembrane helix</keyword>
<comment type="similarity">
    <text evidence="10">Belongs to the CcmE/CycJ family.</text>
</comment>
<evidence type="ECO:0000256" key="9">
    <source>
        <dbReference type="ARBA" id="ARBA00023136"/>
    </source>
</evidence>
<dbReference type="HAMAP" id="MF_01959">
    <property type="entry name" value="CcmE"/>
    <property type="match status" value="1"/>
</dbReference>
<dbReference type="NCBIfam" id="NF009727">
    <property type="entry name" value="PRK13254.1-1"/>
    <property type="match status" value="1"/>
</dbReference>
<keyword evidence="6 10" id="KW-0735">Signal-anchor</keyword>
<keyword evidence="11" id="KW-0732">Signal</keyword>
<evidence type="ECO:0000256" key="11">
    <source>
        <dbReference type="SAM" id="SignalP"/>
    </source>
</evidence>
<dbReference type="EMBL" id="BAAADD010000003">
    <property type="protein sequence ID" value="GAA0566557.1"/>
    <property type="molecule type" value="Genomic_DNA"/>
</dbReference>
<evidence type="ECO:0000256" key="10">
    <source>
        <dbReference type="HAMAP-Rule" id="MF_01959"/>
    </source>
</evidence>
<comment type="subcellular location">
    <subcellularLocation>
        <location evidence="10">Cell membrane</location>
        <topology evidence="10">Single-pass type II membrane protein</topology>
    </subcellularLocation>
    <subcellularLocation>
        <location evidence="1">Membrane</location>
    </subcellularLocation>
</comment>
<accession>A0ABP3PFQ7</accession>
<keyword evidence="3 10" id="KW-0812">Transmembrane</keyword>
<dbReference type="InterPro" id="IPR036127">
    <property type="entry name" value="CcmE-like_sf"/>
</dbReference>
<feature type="binding site" description="axial binding residue" evidence="10">
    <location>
        <position position="127"/>
    </location>
    <ligand>
        <name>heme</name>
        <dbReference type="ChEBI" id="CHEBI:30413"/>
    </ligand>
    <ligandPart>
        <name>Fe</name>
        <dbReference type="ChEBI" id="CHEBI:18248"/>
    </ligandPart>
</feature>
<comment type="caution">
    <text evidence="12">The sequence shown here is derived from an EMBL/GenBank/DDBJ whole genome shotgun (WGS) entry which is preliminary data.</text>
</comment>
<dbReference type="Pfam" id="PF03100">
    <property type="entry name" value="CcmE"/>
    <property type="match status" value="1"/>
</dbReference>
<comment type="function">
    <text evidence="10">Heme chaperone required for the biogenesis of c-type cytochromes. Transiently binds heme delivered by CcmC and transfers the heme to apo-cytochromes in a process facilitated by CcmF and CcmH.</text>
</comment>
<dbReference type="SUPFAM" id="SSF82093">
    <property type="entry name" value="Heme chaperone CcmE"/>
    <property type="match status" value="1"/>
</dbReference>
<keyword evidence="5 10" id="KW-0201">Cytochrome c-type biogenesis</keyword>
<organism evidence="12 13">
    <name type="scientific">Rhizomicrobium electricum</name>
    <dbReference type="NCBI Taxonomy" id="480070"/>
    <lineage>
        <taxon>Bacteria</taxon>
        <taxon>Pseudomonadati</taxon>
        <taxon>Pseudomonadota</taxon>
        <taxon>Alphaproteobacteria</taxon>
        <taxon>Micropepsales</taxon>
        <taxon>Micropepsaceae</taxon>
        <taxon>Rhizomicrobium</taxon>
    </lineage>
</organism>
<evidence type="ECO:0000256" key="7">
    <source>
        <dbReference type="ARBA" id="ARBA00022989"/>
    </source>
</evidence>
<evidence type="ECO:0000256" key="5">
    <source>
        <dbReference type="ARBA" id="ARBA00022748"/>
    </source>
</evidence>
<reference evidence="13" key="1">
    <citation type="journal article" date="2019" name="Int. J. Syst. Evol. Microbiol.">
        <title>The Global Catalogue of Microorganisms (GCM) 10K type strain sequencing project: providing services to taxonomists for standard genome sequencing and annotation.</title>
        <authorList>
            <consortium name="The Broad Institute Genomics Platform"/>
            <consortium name="The Broad Institute Genome Sequencing Center for Infectious Disease"/>
            <person name="Wu L."/>
            <person name="Ma J."/>
        </authorList>
    </citation>
    <scope>NUCLEOTIDE SEQUENCE [LARGE SCALE GENOMIC DNA]</scope>
    <source>
        <strain evidence="13">JCM 15089</strain>
    </source>
</reference>
<evidence type="ECO:0000256" key="8">
    <source>
        <dbReference type="ARBA" id="ARBA00023004"/>
    </source>
</evidence>
<evidence type="ECO:0000256" key="3">
    <source>
        <dbReference type="ARBA" id="ARBA00022692"/>
    </source>
</evidence>
<dbReference type="PANTHER" id="PTHR34128:SF2">
    <property type="entry name" value="CYTOCHROME C-TYPE BIOGENESIS PROTEIN CCME HOMOLOG, MITOCHONDRIAL"/>
    <property type="match status" value="1"/>
</dbReference>
<dbReference type="NCBIfam" id="NF009731">
    <property type="entry name" value="PRK13254.1-5"/>
    <property type="match status" value="1"/>
</dbReference>
<dbReference type="RefSeq" id="WP_166933183.1">
    <property type="nucleotide sequence ID" value="NZ_BAAADD010000003.1"/>
</dbReference>
<dbReference type="InterPro" id="IPR012340">
    <property type="entry name" value="NA-bd_OB-fold"/>
</dbReference>
<keyword evidence="10" id="KW-1003">Cell membrane</keyword>
<evidence type="ECO:0000256" key="2">
    <source>
        <dbReference type="ARBA" id="ARBA00022617"/>
    </source>
</evidence>
<keyword evidence="4 10" id="KW-0479">Metal-binding</keyword>
<name>A0ABP3PFQ7_9PROT</name>
<proteinExistence type="inferred from homology"/>
<feature type="binding site" description="covalent" evidence="10">
    <location>
        <position position="123"/>
    </location>
    <ligand>
        <name>heme</name>
        <dbReference type="ChEBI" id="CHEBI:30413"/>
    </ligand>
</feature>
<keyword evidence="8 10" id="KW-0408">Iron</keyword>
<evidence type="ECO:0000256" key="6">
    <source>
        <dbReference type="ARBA" id="ARBA00022968"/>
    </source>
</evidence>
<sequence length="149" mass="15969">MNARKRRRLAFVLALVAGGAGAAALSIAALKDNVLYFYGPSEVYAKHVPSGVAFRVGGLVEAQSIRKGPGPLVRFKVGDGRSTVAVRYEGDLPALFREGQGVVAIGKLDGTGTFEASQVLAKHDEKYMPPEVVDALKREGRWQETSGRQ</sequence>
<evidence type="ECO:0000313" key="13">
    <source>
        <dbReference type="Proteomes" id="UP001499951"/>
    </source>
</evidence>
<protein>
    <recommendedName>
        <fullName evidence="10">Cytochrome c-type biogenesis protein CcmE</fullName>
    </recommendedName>
    <alternativeName>
        <fullName evidence="10">Cytochrome c maturation protein E</fullName>
    </alternativeName>
    <alternativeName>
        <fullName evidence="10">Heme chaperone CcmE</fullName>
    </alternativeName>
</protein>
<gene>
    <name evidence="10 12" type="primary">ccmE</name>
    <name evidence="10" type="synonym">cycJ</name>
    <name evidence="12" type="ORF">GCM10008942_13750</name>
</gene>
<feature type="topological domain" description="Cytoplasmic" evidence="10">
    <location>
        <begin position="1"/>
        <end position="8"/>
    </location>
</feature>
<keyword evidence="2 10" id="KW-0349">Heme</keyword>
<dbReference type="NCBIfam" id="NF009729">
    <property type="entry name" value="PRK13254.1-3"/>
    <property type="match status" value="1"/>
</dbReference>
<evidence type="ECO:0000313" key="12">
    <source>
        <dbReference type="EMBL" id="GAA0566557.1"/>
    </source>
</evidence>
<dbReference type="InterPro" id="IPR004329">
    <property type="entry name" value="CcmE"/>
</dbReference>
<feature type="topological domain" description="Extracellular" evidence="10">
    <location>
        <begin position="30"/>
        <end position="149"/>
    </location>
</feature>